<comment type="caution">
    <text evidence="1">The sequence shown here is derived from an EMBL/GenBank/DDBJ whole genome shotgun (WGS) entry which is preliminary data.</text>
</comment>
<evidence type="ECO:0000313" key="2">
    <source>
        <dbReference type="Proteomes" id="UP000623467"/>
    </source>
</evidence>
<protein>
    <submittedName>
        <fullName evidence="1">Uncharacterized protein</fullName>
    </submittedName>
</protein>
<dbReference type="AlphaFoldDB" id="A0A8H6Y9X0"/>
<evidence type="ECO:0000313" key="1">
    <source>
        <dbReference type="EMBL" id="KAF7354562.1"/>
    </source>
</evidence>
<accession>A0A8H6Y9X0</accession>
<gene>
    <name evidence="1" type="ORF">MSAN_01369300</name>
</gene>
<dbReference type="Proteomes" id="UP000623467">
    <property type="component" value="Unassembled WGS sequence"/>
</dbReference>
<sequence length="540" mass="59369">MRRTKPLSRTRPSRAIARRDRDSRDVYFSSRWVFTPYLISVFSSDFQALRSGTSASPSMRLINGKVLRIAILVDTGRMYSAVVHDLIAFSSFQPVADAAVFTHPSRSASRLPLRLWEGSLDASTAQLRLVVADFVLWLVYLDGLGVGVGLVRDAGPDRHGHGLMAKERALKGDLKVETGNEPECRERFHSCYRCSQTLTRIRGVSLLPSTRFFHPAGPLPTPSFATGPPGGFASALPLSPSSSACAGSFQCRLGGRVREGDARVNANALEDRWRSGTGMSESQARRSCWLQRTRASANTHWMGFTMSLSRYTTASAHSRSPIPSFGQVSRDWLAPASGSASFVGAKTLAEFSRLRARLISGLGGRGIARSGGRPVSRIRRAKGGTIGAEMLAVTPSLADLKASPNAYRMDDLSAFNAPPRYSRLRWPFRASARHKPDSGRYHVPRRKDYRIGQTSSLYRSPLYFTSSTPSRSVSCDFRAWQSCWEWNGRETPVVIRRVEDRTHPKYVSLASQDIVAEPTGSDTAFSDVGLGSACRGGRRD</sequence>
<dbReference type="EMBL" id="JACAZH010000011">
    <property type="protein sequence ID" value="KAF7354562.1"/>
    <property type="molecule type" value="Genomic_DNA"/>
</dbReference>
<organism evidence="1 2">
    <name type="scientific">Mycena sanguinolenta</name>
    <dbReference type="NCBI Taxonomy" id="230812"/>
    <lineage>
        <taxon>Eukaryota</taxon>
        <taxon>Fungi</taxon>
        <taxon>Dikarya</taxon>
        <taxon>Basidiomycota</taxon>
        <taxon>Agaricomycotina</taxon>
        <taxon>Agaricomycetes</taxon>
        <taxon>Agaricomycetidae</taxon>
        <taxon>Agaricales</taxon>
        <taxon>Marasmiineae</taxon>
        <taxon>Mycenaceae</taxon>
        <taxon>Mycena</taxon>
    </lineage>
</organism>
<reference evidence="1" key="1">
    <citation type="submission" date="2020-05" db="EMBL/GenBank/DDBJ databases">
        <title>Mycena genomes resolve the evolution of fungal bioluminescence.</title>
        <authorList>
            <person name="Tsai I.J."/>
        </authorList>
    </citation>
    <scope>NUCLEOTIDE SEQUENCE</scope>
    <source>
        <strain evidence="1">160909Yilan</strain>
    </source>
</reference>
<name>A0A8H6Y9X0_9AGAR</name>
<proteinExistence type="predicted"/>
<keyword evidence="2" id="KW-1185">Reference proteome</keyword>